<dbReference type="PROSITE" id="PS50294">
    <property type="entry name" value="WD_REPEATS_REGION"/>
    <property type="match status" value="2"/>
</dbReference>
<keyword evidence="1 7" id="KW-0853">WD repeat</keyword>
<dbReference type="PROSITE" id="PS00678">
    <property type="entry name" value="WD_REPEATS_1"/>
    <property type="match status" value="1"/>
</dbReference>
<evidence type="ECO:0000256" key="1">
    <source>
        <dbReference type="ARBA" id="ARBA00022574"/>
    </source>
</evidence>
<sequence>MDCQIINNDVRVRSHIVETYRGHEHEVCALKWSYSGQQLASGVNDNLLHIWNRSMASSNAPTQWLHRLEEHTSAVKALAWCPFQSNLLASGGGGGDCTIKLWNAHTELTGHTSRVLFMAQSPDGCTVASAAVNETLRFWNVFGVPKSAKPAPKAYPKPFTNVYTIDHVLCSRTASSKKEFSAKCNHFSFFTIFKSLEFLIRELSLVTFKEVHGNSANEQVIEVRILAFRNKPLTAIELLSREFSSISHDKPTKPKPSIPQFLFGLKRAGNSWTSLSEVQLWDSAFIWQLRTMKNQLAIWNYPLMVKMAELTGLTSRVFLYGSAADEILRFWNVFGVPQVSAKPAPKARP</sequence>
<keyword evidence="5" id="KW-0131">Cell cycle</keyword>
<dbReference type="GO" id="GO:0016567">
    <property type="term" value="P:protein ubiquitination"/>
    <property type="evidence" value="ECO:0007669"/>
    <property type="project" value="UniProtKB-UniPathway"/>
</dbReference>
<evidence type="ECO:0000313" key="9">
    <source>
        <dbReference type="Proteomes" id="UP000796880"/>
    </source>
</evidence>
<dbReference type="InterPro" id="IPR019775">
    <property type="entry name" value="WD40_repeat_CS"/>
</dbReference>
<evidence type="ECO:0000313" key="8">
    <source>
        <dbReference type="EMBL" id="KAF3440815.1"/>
    </source>
</evidence>
<evidence type="ECO:0000256" key="3">
    <source>
        <dbReference type="ARBA" id="ARBA00022737"/>
    </source>
</evidence>
<dbReference type="Pfam" id="PF00400">
    <property type="entry name" value="WD40"/>
    <property type="match status" value="3"/>
</dbReference>
<protein>
    <submittedName>
        <fullName evidence="8">Uncharacterized protein</fullName>
    </submittedName>
</protein>
<evidence type="ECO:0000256" key="6">
    <source>
        <dbReference type="ARBA" id="ARBA00023425"/>
    </source>
</evidence>
<dbReference type="PANTHER" id="PTHR19918:SF8">
    <property type="entry name" value="FI02843P"/>
    <property type="match status" value="1"/>
</dbReference>
<comment type="function">
    <text evidence="6">Component of the anaphase promoting complex/cyclosome (APC/C), a cell cycle-regulated E3 ubiquitin-protein ligase complex that controls progression through mitosis and the G1 phase of the cell cycle.</text>
</comment>
<dbReference type="Proteomes" id="UP000796880">
    <property type="component" value="Unassembled WGS sequence"/>
</dbReference>
<dbReference type="OrthoDB" id="10263272at2759"/>
<dbReference type="InterPro" id="IPR015943">
    <property type="entry name" value="WD40/YVTN_repeat-like_dom_sf"/>
</dbReference>
<feature type="repeat" description="WD" evidence="7">
    <location>
        <begin position="108"/>
        <end position="141"/>
    </location>
</feature>
<dbReference type="Gene3D" id="2.130.10.10">
    <property type="entry name" value="YVTN repeat-like/Quinoprotein amine dehydrogenase"/>
    <property type="match status" value="1"/>
</dbReference>
<evidence type="ECO:0000256" key="5">
    <source>
        <dbReference type="ARBA" id="ARBA00023306"/>
    </source>
</evidence>
<dbReference type="PROSITE" id="PS50082">
    <property type="entry name" value="WD_REPEATS_2"/>
    <property type="match status" value="2"/>
</dbReference>
<dbReference type="InterPro" id="IPR033010">
    <property type="entry name" value="Cdc20/Fizzy"/>
</dbReference>
<proteinExistence type="predicted"/>
<dbReference type="GO" id="GO:0031145">
    <property type="term" value="P:anaphase-promoting complex-dependent catabolic process"/>
    <property type="evidence" value="ECO:0007669"/>
    <property type="project" value="TreeGrafter"/>
</dbReference>
<accession>A0A8K0GY68</accession>
<dbReference type="GO" id="GO:1990757">
    <property type="term" value="F:ubiquitin ligase activator activity"/>
    <property type="evidence" value="ECO:0007669"/>
    <property type="project" value="TreeGrafter"/>
</dbReference>
<evidence type="ECO:0000256" key="7">
    <source>
        <dbReference type="PROSITE-ProRule" id="PRU00221"/>
    </source>
</evidence>
<dbReference type="InterPro" id="IPR001680">
    <property type="entry name" value="WD40_rpt"/>
</dbReference>
<dbReference type="InterPro" id="IPR036322">
    <property type="entry name" value="WD40_repeat_dom_sf"/>
</dbReference>
<dbReference type="GO" id="GO:1905786">
    <property type="term" value="P:positive regulation of anaphase-promoting complex-dependent catabolic process"/>
    <property type="evidence" value="ECO:0007669"/>
    <property type="project" value="TreeGrafter"/>
</dbReference>
<dbReference type="SUPFAM" id="SSF50978">
    <property type="entry name" value="WD40 repeat-like"/>
    <property type="match status" value="1"/>
</dbReference>
<dbReference type="UniPathway" id="UPA00143"/>
<dbReference type="AlphaFoldDB" id="A0A8K0GY68"/>
<dbReference type="PANTHER" id="PTHR19918">
    <property type="entry name" value="CELL DIVISION CYCLE 20 CDC20 FIZZY -RELATED"/>
    <property type="match status" value="1"/>
</dbReference>
<dbReference type="EMBL" id="VOIH02000008">
    <property type="protein sequence ID" value="KAF3440815.1"/>
    <property type="molecule type" value="Genomic_DNA"/>
</dbReference>
<reference evidence="8" key="1">
    <citation type="submission" date="2020-03" db="EMBL/GenBank/DDBJ databases">
        <title>A high-quality chromosome-level genome assembly of a woody plant with both climbing and erect habits, Rhamnella rubrinervis.</title>
        <authorList>
            <person name="Lu Z."/>
            <person name="Yang Y."/>
            <person name="Zhu X."/>
            <person name="Sun Y."/>
        </authorList>
    </citation>
    <scope>NUCLEOTIDE SEQUENCE</scope>
    <source>
        <strain evidence="8">BYM</strain>
        <tissue evidence="8">Leaf</tissue>
    </source>
</reference>
<evidence type="ECO:0000256" key="4">
    <source>
        <dbReference type="ARBA" id="ARBA00022776"/>
    </source>
</evidence>
<name>A0A8K0GY68_9ROSA</name>
<dbReference type="GO" id="GO:0010997">
    <property type="term" value="F:anaphase-promoting complex binding"/>
    <property type="evidence" value="ECO:0007669"/>
    <property type="project" value="InterPro"/>
</dbReference>
<organism evidence="8 9">
    <name type="scientific">Rhamnella rubrinervis</name>
    <dbReference type="NCBI Taxonomy" id="2594499"/>
    <lineage>
        <taxon>Eukaryota</taxon>
        <taxon>Viridiplantae</taxon>
        <taxon>Streptophyta</taxon>
        <taxon>Embryophyta</taxon>
        <taxon>Tracheophyta</taxon>
        <taxon>Spermatophyta</taxon>
        <taxon>Magnoliopsida</taxon>
        <taxon>eudicotyledons</taxon>
        <taxon>Gunneridae</taxon>
        <taxon>Pentapetalae</taxon>
        <taxon>rosids</taxon>
        <taxon>fabids</taxon>
        <taxon>Rosales</taxon>
        <taxon>Rhamnaceae</taxon>
        <taxon>rhamnoid group</taxon>
        <taxon>Rhamneae</taxon>
        <taxon>Rhamnella</taxon>
    </lineage>
</organism>
<keyword evidence="3" id="KW-0677">Repeat</keyword>
<dbReference type="GO" id="GO:0051301">
    <property type="term" value="P:cell division"/>
    <property type="evidence" value="ECO:0007669"/>
    <property type="project" value="UniProtKB-KW"/>
</dbReference>
<feature type="repeat" description="WD" evidence="7">
    <location>
        <begin position="20"/>
        <end position="52"/>
    </location>
</feature>
<keyword evidence="4" id="KW-0498">Mitosis</keyword>
<keyword evidence="9" id="KW-1185">Reference proteome</keyword>
<keyword evidence="2" id="KW-0132">Cell division</keyword>
<dbReference type="GO" id="GO:0005680">
    <property type="term" value="C:anaphase-promoting complex"/>
    <property type="evidence" value="ECO:0007669"/>
    <property type="project" value="TreeGrafter"/>
</dbReference>
<gene>
    <name evidence="8" type="ORF">FNV43_RR19101</name>
</gene>
<dbReference type="SMART" id="SM00320">
    <property type="entry name" value="WD40"/>
    <property type="match status" value="3"/>
</dbReference>
<comment type="caution">
    <text evidence="8">The sequence shown here is derived from an EMBL/GenBank/DDBJ whole genome shotgun (WGS) entry which is preliminary data.</text>
</comment>
<evidence type="ECO:0000256" key="2">
    <source>
        <dbReference type="ARBA" id="ARBA00022618"/>
    </source>
</evidence>